<accession>A0A1H8AFB4</accession>
<dbReference type="EMBL" id="FOCP01000001">
    <property type="protein sequence ID" value="SEM69532.1"/>
    <property type="molecule type" value="Genomic_DNA"/>
</dbReference>
<keyword evidence="1" id="KW-0732">Signal</keyword>
<feature type="signal peptide" evidence="1">
    <location>
        <begin position="1"/>
        <end position="23"/>
    </location>
</feature>
<dbReference type="RefSeq" id="WP_245738769.1">
    <property type="nucleotide sequence ID" value="NZ_FOCP01000001.1"/>
</dbReference>
<organism evidence="2 3">
    <name type="scientific">Nitrosomonas marina</name>
    <dbReference type="NCBI Taxonomy" id="917"/>
    <lineage>
        <taxon>Bacteria</taxon>
        <taxon>Pseudomonadati</taxon>
        <taxon>Pseudomonadota</taxon>
        <taxon>Betaproteobacteria</taxon>
        <taxon>Nitrosomonadales</taxon>
        <taxon>Nitrosomonadaceae</taxon>
        <taxon>Nitrosomonas</taxon>
    </lineage>
</organism>
<proteinExistence type="predicted"/>
<dbReference type="STRING" id="917.SAMN05216326_112103"/>
<evidence type="ECO:0000313" key="2">
    <source>
        <dbReference type="EMBL" id="SEM69532.1"/>
    </source>
</evidence>
<reference evidence="2 3" key="1">
    <citation type="submission" date="2016-10" db="EMBL/GenBank/DDBJ databases">
        <authorList>
            <person name="de Groot N.N."/>
        </authorList>
    </citation>
    <scope>NUCLEOTIDE SEQUENCE [LARGE SCALE GENOMIC DNA]</scope>
    <source>
        <strain evidence="2 3">Nm22</strain>
    </source>
</reference>
<feature type="chain" id="PRO_5011622770" evidence="1">
    <location>
        <begin position="24"/>
        <end position="126"/>
    </location>
</feature>
<evidence type="ECO:0000256" key="1">
    <source>
        <dbReference type="SAM" id="SignalP"/>
    </source>
</evidence>
<evidence type="ECO:0000313" key="3">
    <source>
        <dbReference type="Proteomes" id="UP000199459"/>
    </source>
</evidence>
<dbReference type="AlphaFoldDB" id="A0A1H8AFB4"/>
<dbReference type="Proteomes" id="UP000199459">
    <property type="component" value="Unassembled WGS sequence"/>
</dbReference>
<dbReference type="NCBIfam" id="TIGR04073">
    <property type="entry name" value="exo_TIGR04073"/>
    <property type="match status" value="1"/>
</dbReference>
<sequence length="126" mass="13991">MMRTCVYLLMLCLSLLFSSAASAQESAADTYFSKAGMKILSGVANVATGWLELPKNIILWNQREQSQFIGWTEGILRGVVHTASRTGSGVLDLATFWLPTYPTPNPSLIWDDFYQESKYLAFRTGG</sequence>
<protein>
    <submittedName>
        <fullName evidence="2">Putative exosortase-associated protein, TIGR04073 family</fullName>
    </submittedName>
</protein>
<name>A0A1H8AFB4_9PROT</name>
<dbReference type="InterPro" id="IPR023824">
    <property type="entry name" value="CHP04073_exosortase-affil"/>
</dbReference>
<gene>
    <name evidence="2" type="ORF">SAMN05216325_101122</name>
</gene>